<accession>A0A916SEV5</accession>
<keyword evidence="1" id="KW-0812">Transmembrane</keyword>
<dbReference type="PANTHER" id="PTHR38441:SF1">
    <property type="entry name" value="MEMBRANE PROTEIN"/>
    <property type="match status" value="1"/>
</dbReference>
<protein>
    <recommendedName>
        <fullName evidence="4">DUF485 domain-containing protein</fullName>
    </recommendedName>
</protein>
<comment type="caution">
    <text evidence="2">The sequence shown here is derived from an EMBL/GenBank/DDBJ whole genome shotgun (WGS) entry which is preliminary data.</text>
</comment>
<dbReference type="Proteomes" id="UP000613512">
    <property type="component" value="Unassembled WGS sequence"/>
</dbReference>
<evidence type="ECO:0008006" key="4">
    <source>
        <dbReference type="Google" id="ProtNLM"/>
    </source>
</evidence>
<dbReference type="EMBL" id="BMEY01000036">
    <property type="protein sequence ID" value="GGA93051.1"/>
    <property type="molecule type" value="Genomic_DNA"/>
</dbReference>
<evidence type="ECO:0000313" key="3">
    <source>
        <dbReference type="Proteomes" id="UP000613512"/>
    </source>
</evidence>
<sequence length="91" mass="11222">MEERMMYFIRRRNKLLVPIIILVFLFYFMLPLSLIFLPDVMNQTSFIPGITWAWLYAFLQIPMTWTVGWIYHIKAKKFDEQIEKWEREESV</sequence>
<dbReference type="RefSeq" id="WP_188386384.1">
    <property type="nucleotide sequence ID" value="NZ_BMEY01000036.1"/>
</dbReference>
<dbReference type="PANTHER" id="PTHR38441">
    <property type="entry name" value="INTEGRAL MEMBRANE PROTEIN-RELATED"/>
    <property type="match status" value="1"/>
</dbReference>
<evidence type="ECO:0000313" key="2">
    <source>
        <dbReference type="EMBL" id="GGA93051.1"/>
    </source>
</evidence>
<proteinExistence type="predicted"/>
<reference evidence="2" key="2">
    <citation type="submission" date="2020-09" db="EMBL/GenBank/DDBJ databases">
        <authorList>
            <person name="Sun Q."/>
            <person name="Zhou Y."/>
        </authorList>
    </citation>
    <scope>NUCLEOTIDE SEQUENCE</scope>
    <source>
        <strain evidence="2">CGMCC 1.12408</strain>
    </source>
</reference>
<dbReference type="Pfam" id="PF04341">
    <property type="entry name" value="DUF485"/>
    <property type="match status" value="1"/>
</dbReference>
<feature type="transmembrane region" description="Helical" evidence="1">
    <location>
        <begin position="49"/>
        <end position="71"/>
    </location>
</feature>
<feature type="transmembrane region" description="Helical" evidence="1">
    <location>
        <begin position="15"/>
        <end position="37"/>
    </location>
</feature>
<keyword evidence="1" id="KW-0472">Membrane</keyword>
<name>A0A916SEV5_9BACI</name>
<keyword evidence="3" id="KW-1185">Reference proteome</keyword>
<gene>
    <name evidence="2" type="ORF">GCM10008025_39290</name>
</gene>
<dbReference type="InterPro" id="IPR007436">
    <property type="entry name" value="DUF485"/>
</dbReference>
<keyword evidence="1" id="KW-1133">Transmembrane helix</keyword>
<dbReference type="AlphaFoldDB" id="A0A916SEV5"/>
<reference evidence="2" key="1">
    <citation type="journal article" date="2014" name="Int. J. Syst. Evol. Microbiol.">
        <title>Complete genome sequence of Corynebacterium casei LMG S-19264T (=DSM 44701T), isolated from a smear-ripened cheese.</title>
        <authorList>
            <consortium name="US DOE Joint Genome Institute (JGI-PGF)"/>
            <person name="Walter F."/>
            <person name="Albersmeier A."/>
            <person name="Kalinowski J."/>
            <person name="Ruckert C."/>
        </authorList>
    </citation>
    <scope>NUCLEOTIDE SEQUENCE</scope>
    <source>
        <strain evidence="2">CGMCC 1.12408</strain>
    </source>
</reference>
<organism evidence="2 3">
    <name type="scientific">Ornithinibacillus halotolerans</name>
    <dbReference type="NCBI Taxonomy" id="1274357"/>
    <lineage>
        <taxon>Bacteria</taxon>
        <taxon>Bacillati</taxon>
        <taxon>Bacillota</taxon>
        <taxon>Bacilli</taxon>
        <taxon>Bacillales</taxon>
        <taxon>Bacillaceae</taxon>
        <taxon>Ornithinibacillus</taxon>
    </lineage>
</organism>
<evidence type="ECO:0000256" key="1">
    <source>
        <dbReference type="SAM" id="Phobius"/>
    </source>
</evidence>